<feature type="domain" description="AIG1-type G" evidence="4">
    <location>
        <begin position="6"/>
        <end position="210"/>
    </location>
</feature>
<reference evidence="5 6" key="1">
    <citation type="journal article" date="2013" name="Nat. Commun.">
        <title>Genome analysis reveals insights into physiology and longevity of the Brandt's bat Myotis brandtii.</title>
        <authorList>
            <person name="Seim I."/>
            <person name="Fang X."/>
            <person name="Xiong Z."/>
            <person name="Lobanov A.V."/>
            <person name="Huang Z."/>
            <person name="Ma S."/>
            <person name="Feng Y."/>
            <person name="Turanov A.A."/>
            <person name="Zhu Y."/>
            <person name="Lenz T.L."/>
            <person name="Gerashchenko M.V."/>
            <person name="Fan D."/>
            <person name="Hee Yim S."/>
            <person name="Yao X."/>
            <person name="Jordan D."/>
            <person name="Xiong Y."/>
            <person name="Ma Y."/>
            <person name="Lyapunov A.N."/>
            <person name="Chen G."/>
            <person name="Kulakova O.I."/>
            <person name="Sun Y."/>
            <person name="Lee S.G."/>
            <person name="Bronson R.T."/>
            <person name="Moskalev A.A."/>
            <person name="Sunyaev S.R."/>
            <person name="Zhang G."/>
            <person name="Krogh A."/>
            <person name="Wang J."/>
            <person name="Gladyshev V.N."/>
        </authorList>
    </citation>
    <scope>NUCLEOTIDE SEQUENCE [LARGE SCALE GENOMIC DNA]</scope>
</reference>
<evidence type="ECO:0000256" key="2">
    <source>
        <dbReference type="ARBA" id="ARBA00022741"/>
    </source>
</evidence>
<evidence type="ECO:0000256" key="1">
    <source>
        <dbReference type="ARBA" id="ARBA00008535"/>
    </source>
</evidence>
<dbReference type="CDD" id="cd01852">
    <property type="entry name" value="AIG1"/>
    <property type="match status" value="1"/>
</dbReference>
<keyword evidence="2" id="KW-0547">Nucleotide-binding</keyword>
<dbReference type="Gene3D" id="3.40.50.300">
    <property type="entry name" value="P-loop containing nucleotide triphosphate hydrolases"/>
    <property type="match status" value="1"/>
</dbReference>
<sequence>MTGLPDNTLRIVLVGKTGCGKSATANTILGRREFNSKIAPHAVTKKCQKGERHWKGRKLLVVDTPGLFDAKEKLQTTCDEIHRCVLLSCPGPQAIILVLQLGPNTEEEQRTVALIKAIFGVAAMKHMIMLFTHKDDLGDQTLSDFLDESDVNLQNIIKECGSRCCAFNNNQNADEAEKEAQLQELVELIEEMVWKNGGAHFSDDIYKDTDEKLQHQSGALEKIYAEKLYKEIKLTEEQSKRGKHSPQSLFQQYGRSYCAFKNWATRGEQREQLAELVAVVEILEMEHEGAFYSKELSFNSQIL</sequence>
<dbReference type="SUPFAM" id="SSF52540">
    <property type="entry name" value="P-loop containing nucleoside triphosphate hydrolases"/>
    <property type="match status" value="1"/>
</dbReference>
<keyword evidence="3" id="KW-0342">GTP-binding</keyword>
<dbReference type="EMBL" id="KE162306">
    <property type="protein sequence ID" value="EPQ07731.1"/>
    <property type="molecule type" value="Genomic_DNA"/>
</dbReference>
<evidence type="ECO:0000259" key="4">
    <source>
        <dbReference type="PROSITE" id="PS51720"/>
    </source>
</evidence>
<dbReference type="AlphaFoldDB" id="S7MTG3"/>
<name>S7MTG3_MYOBR</name>
<evidence type="ECO:0000256" key="3">
    <source>
        <dbReference type="ARBA" id="ARBA00023134"/>
    </source>
</evidence>
<dbReference type="PANTHER" id="PTHR10903:SF170">
    <property type="entry name" value="GTPASE IMAP FAMILY MEMBER 7"/>
    <property type="match status" value="1"/>
</dbReference>
<dbReference type="InterPro" id="IPR045058">
    <property type="entry name" value="GIMA/IAN/Toc"/>
</dbReference>
<gene>
    <name evidence="5" type="ORF">D623_10003742</name>
</gene>
<comment type="similarity">
    <text evidence="1">Belongs to the TRAFAC class TrmE-Era-EngA-EngB-Septin-like GTPase superfamily. AIG1/Toc34/Toc159-like paraseptin GTPase family. IAN subfamily.</text>
</comment>
<protein>
    <submittedName>
        <fullName evidence="5">GTPase IMAP family member 7</fullName>
    </submittedName>
</protein>
<dbReference type="PANTHER" id="PTHR10903">
    <property type="entry name" value="GTPASE, IMAP FAMILY MEMBER-RELATED"/>
    <property type="match status" value="1"/>
</dbReference>
<dbReference type="InterPro" id="IPR006703">
    <property type="entry name" value="G_AIG1"/>
</dbReference>
<dbReference type="eggNOG" id="ENOG502R7PE">
    <property type="taxonomic scope" value="Eukaryota"/>
</dbReference>
<evidence type="ECO:0000313" key="6">
    <source>
        <dbReference type="Proteomes" id="UP000052978"/>
    </source>
</evidence>
<dbReference type="InterPro" id="IPR027417">
    <property type="entry name" value="P-loop_NTPase"/>
</dbReference>
<proteinExistence type="inferred from homology"/>
<dbReference type="GO" id="GO:0005525">
    <property type="term" value="F:GTP binding"/>
    <property type="evidence" value="ECO:0007669"/>
    <property type="project" value="UniProtKB-KW"/>
</dbReference>
<evidence type="ECO:0000313" key="5">
    <source>
        <dbReference type="EMBL" id="EPQ07731.1"/>
    </source>
</evidence>
<accession>S7MTG3</accession>
<dbReference type="FunFam" id="3.40.50.300:FF:000366">
    <property type="entry name" value="GTPase, IMAP family member 2"/>
    <property type="match status" value="1"/>
</dbReference>
<dbReference type="Proteomes" id="UP000052978">
    <property type="component" value="Unassembled WGS sequence"/>
</dbReference>
<dbReference type="PROSITE" id="PS51720">
    <property type="entry name" value="G_AIG1"/>
    <property type="match status" value="1"/>
</dbReference>
<dbReference type="Pfam" id="PF04548">
    <property type="entry name" value="AIG1"/>
    <property type="match status" value="2"/>
</dbReference>
<keyword evidence="6" id="KW-1185">Reference proteome</keyword>
<organism evidence="5 6">
    <name type="scientific">Myotis brandtii</name>
    <name type="common">Brandt's bat</name>
    <dbReference type="NCBI Taxonomy" id="109478"/>
    <lineage>
        <taxon>Eukaryota</taxon>
        <taxon>Metazoa</taxon>
        <taxon>Chordata</taxon>
        <taxon>Craniata</taxon>
        <taxon>Vertebrata</taxon>
        <taxon>Euteleostomi</taxon>
        <taxon>Mammalia</taxon>
        <taxon>Eutheria</taxon>
        <taxon>Laurasiatheria</taxon>
        <taxon>Chiroptera</taxon>
        <taxon>Yangochiroptera</taxon>
        <taxon>Vespertilionidae</taxon>
        <taxon>Myotis</taxon>
    </lineage>
</organism>